<dbReference type="InterPro" id="IPR052208">
    <property type="entry name" value="DmX-like/RAVE_component"/>
</dbReference>
<dbReference type="Proteomes" id="UP000182444">
    <property type="component" value="Chromosome 1C"/>
</dbReference>
<gene>
    <name evidence="3" type="ORF">YALI1_C23873g</name>
</gene>
<sequence>MSVSFLAGEPNSSENATSLAFWKGRTIFTYCSGNNLIIVQYPSVLLQTIYLPCDGVAVVINPETGHLALSLGDVVWILKPTVEYGRKTQWTKIKEINTSAQSLTWCSYTELCGVDDEIALWNVLTDKPDAQPINMWTRSLPQKCSFVSSTAEGQFLAVCTPHDDSIVTVFRRLSSSDVSAAFDYVFAEHPSKVRALHWLQDSSPVKTGLAHLYTQTEDGVVRRWRSLDPHDSLNFQVDAVVDRGQSIMVDSEIVQSSLSEREHPEAIVTLQDNGIDVWAFTNGRGSLAVTSTVVHACSGIFPKERPVKPGSIVAVRGILNHEKGEAVLLIHLQGRVVAFRCDALTRYGTVKPDFPLKLQQLFTGHNKSVQRLIRSARGHLVVSQSRFTENTAWVTQKLEDRTTLRKQSIIDTSTAVLGGVLLGSSDQFFLALEKSCIELFFLLGESKTAKRVAILDITSEDTISTVDCVLEVDRKDQCSCFHVFAVINGGQSRCWQISGDKKAFKAAQDAGESSDSIMSISSVTSTKPSFLNSFYKCVPVYPVSWSAGRKSLSTDQLSAISKTGEFSTWVSEISSDNSTVEWSLLSTVATNVINSPLMSQSSLNKVAIVSEDRLELSIWDTRHGFLEQTKKFDTKICDLDWACTPDNQSVLAIGFGTHVQLWGQLRFDYTNISPCWGLLKQVDIKPFTNHAIGDSIWMNTGVLVVAAGNQLFVDDNCVHEEEAGVRDFSDMLHSSRAFHIHHLFEICSIVNGPLPAYHPQLLVQCILAGQLTVVRDTLYRLYKELQYANQELVQDMDSTLGMDPSDYEDGDKSGSKLLPDEYSNLTEKLQQVSLPFITQHQQVTLASLCEVVAEVAGWSDIMAIRFYLGYKLYRMHRKTQKQMTVRDFCWALNSESQAMLLEQIDGPKLVWPDAQAAGVGYWLEHHKLVELFDVLAKNQFMATERQDPSEASLFYLALRKKQVLQALWRSASTHPEQTKMVKFLKNDFSEPRWRTAALKNAFALLSKHRYAYAASFFLLGDSLKDCVNVITRKLNDTGLAIAVCRVYEGDNGPVLNELIKNEILPEALKMGDQWVIYWCLWSQDRRGDAVRSLVSHEYQDKKRGSAHIVSNSRSFLSNDPALLILYQFLRDSKFKVVSSNNGVTSATELQSVFTTAKLYSRMGCEVIALNLVRNWKFKKDEVPEKADEDVQENQKPDADSLAAFRDFKSKPAPIPASEGPSMLEGFDMGGGGKGAPSMLDGFHEPKKESKTNASHPPSMLDSFQEPPSMLSGYEEPKKEKTSSEPPSMLDSFHDSPKTEDKPKSGTEKNGVNAAKKEEEDKPKADKPEDNTENGDKTKKERNGKKPAPPSQFQEPDMSAFSFGF</sequence>
<dbReference type="VEuPathDB" id="FungiDB:YALI0_C16709g"/>
<proteinExistence type="predicted"/>
<dbReference type="GeneID" id="2909294"/>
<dbReference type="EMBL" id="CP017555">
    <property type="protein sequence ID" value="AOW02980.1"/>
    <property type="molecule type" value="Genomic_DNA"/>
</dbReference>
<dbReference type="GO" id="GO:0007035">
    <property type="term" value="P:vacuolar acidification"/>
    <property type="evidence" value="ECO:0007669"/>
    <property type="project" value="TreeGrafter"/>
</dbReference>
<accession>A0A1D8NBI9</accession>
<dbReference type="RefSeq" id="XP_501915.4">
    <property type="nucleotide sequence ID" value="XM_501915.4"/>
</dbReference>
<feature type="domain" description="RAVE complex protein Rav1 C-terminal" evidence="2">
    <location>
        <begin position="564"/>
        <end position="1171"/>
    </location>
</feature>
<evidence type="ECO:0000256" key="1">
    <source>
        <dbReference type="SAM" id="MobiDB-lite"/>
    </source>
</evidence>
<dbReference type="GO" id="GO:0043291">
    <property type="term" value="C:RAVE complex"/>
    <property type="evidence" value="ECO:0007669"/>
    <property type="project" value="TreeGrafter"/>
</dbReference>
<protein>
    <recommendedName>
        <fullName evidence="2">RAVE complex protein Rav1 C-terminal domain-containing protein</fullName>
    </recommendedName>
</protein>
<dbReference type="SUPFAM" id="SSF50978">
    <property type="entry name" value="WD40 repeat-like"/>
    <property type="match status" value="1"/>
</dbReference>
<dbReference type="InterPro" id="IPR036322">
    <property type="entry name" value="WD40_repeat_dom_sf"/>
</dbReference>
<feature type="compositionally biased region" description="Basic and acidic residues" evidence="1">
    <location>
        <begin position="1291"/>
        <end position="1306"/>
    </location>
</feature>
<evidence type="ECO:0000313" key="4">
    <source>
        <dbReference type="Proteomes" id="UP000182444"/>
    </source>
</evidence>
<dbReference type="Pfam" id="PF12234">
    <property type="entry name" value="Rav1p_C"/>
    <property type="match status" value="1"/>
</dbReference>
<dbReference type="PANTHER" id="PTHR13950">
    <property type="entry name" value="RABCONNECTIN-RELATED"/>
    <property type="match status" value="1"/>
</dbReference>
<organism evidence="3 4">
    <name type="scientific">Yarrowia lipolytica</name>
    <name type="common">Candida lipolytica</name>
    <dbReference type="NCBI Taxonomy" id="4952"/>
    <lineage>
        <taxon>Eukaryota</taxon>
        <taxon>Fungi</taxon>
        <taxon>Dikarya</taxon>
        <taxon>Ascomycota</taxon>
        <taxon>Saccharomycotina</taxon>
        <taxon>Dipodascomycetes</taxon>
        <taxon>Dipodascales</taxon>
        <taxon>Dipodascales incertae sedis</taxon>
        <taxon>Yarrowia</taxon>
    </lineage>
</organism>
<dbReference type="eggNOG" id="KOG1064">
    <property type="taxonomic scope" value="Eukaryota"/>
</dbReference>
<dbReference type="InterPro" id="IPR022033">
    <property type="entry name" value="Rav1p_C"/>
</dbReference>
<dbReference type="OMA" id="ISEWIFC"/>
<dbReference type="KEGG" id="yli:2909294"/>
<reference evidence="3 4" key="1">
    <citation type="journal article" date="2016" name="PLoS ONE">
        <title>Sequence Assembly of Yarrowia lipolytica Strain W29/CLIB89 Shows Transposable Element Diversity.</title>
        <authorList>
            <person name="Magnan C."/>
            <person name="Yu J."/>
            <person name="Chang I."/>
            <person name="Jahn E."/>
            <person name="Kanomata Y."/>
            <person name="Wu J."/>
            <person name="Zeller M."/>
            <person name="Oakes M."/>
            <person name="Baldi P."/>
            <person name="Sandmeyer S."/>
        </authorList>
    </citation>
    <scope>NUCLEOTIDE SEQUENCE [LARGE SCALE GENOMIC DNA]</scope>
    <source>
        <strain evidence="4">CLIB89(W29)</strain>
    </source>
</reference>
<feature type="region of interest" description="Disordered" evidence="1">
    <location>
        <begin position="1182"/>
        <end position="1364"/>
    </location>
</feature>
<feature type="compositionally biased region" description="Basic and acidic residues" evidence="1">
    <location>
        <begin position="1314"/>
        <end position="1340"/>
    </location>
</feature>
<dbReference type="VEuPathDB" id="FungiDB:YALI1_C23873g"/>
<feature type="compositionally biased region" description="Basic and acidic residues" evidence="1">
    <location>
        <begin position="1241"/>
        <end position="1250"/>
    </location>
</feature>
<name>A0A1D8NBI9_YARLL</name>
<dbReference type="PANTHER" id="PTHR13950:SF9">
    <property type="entry name" value="RABCONNECTIN-3A"/>
    <property type="match status" value="1"/>
</dbReference>
<evidence type="ECO:0000313" key="3">
    <source>
        <dbReference type="EMBL" id="AOW02980.1"/>
    </source>
</evidence>
<evidence type="ECO:0000259" key="2">
    <source>
        <dbReference type="Pfam" id="PF12234"/>
    </source>
</evidence>